<dbReference type="InterPro" id="IPR052155">
    <property type="entry name" value="Biofilm_reg_signaling"/>
</dbReference>
<reference evidence="5" key="1">
    <citation type="journal article" date="2014" name="Int. J. Syst. Evol. Microbiol.">
        <title>Complete genome sequence of Corynebacterium casei LMG S-19264T (=DSM 44701T), isolated from a smear-ripened cheese.</title>
        <authorList>
            <consortium name="US DOE Joint Genome Institute (JGI-PGF)"/>
            <person name="Walter F."/>
            <person name="Albersmeier A."/>
            <person name="Kalinowski J."/>
            <person name="Ruckert C."/>
        </authorList>
    </citation>
    <scope>NUCLEOTIDE SEQUENCE</scope>
    <source>
        <strain evidence="5">JCM 3276</strain>
    </source>
</reference>
<dbReference type="Pfam" id="PF08448">
    <property type="entry name" value="PAS_4"/>
    <property type="match status" value="1"/>
</dbReference>
<comment type="caution">
    <text evidence="5">The sequence shown here is derived from an EMBL/GenBank/DDBJ whole genome shotgun (WGS) entry which is preliminary data.</text>
</comment>
<dbReference type="InterPro" id="IPR000160">
    <property type="entry name" value="GGDEF_dom"/>
</dbReference>
<organism evidence="5 6">
    <name type="scientific">Actinokineospora fastidiosa</name>
    <dbReference type="NCBI Taxonomy" id="1816"/>
    <lineage>
        <taxon>Bacteria</taxon>
        <taxon>Bacillati</taxon>
        <taxon>Actinomycetota</taxon>
        <taxon>Actinomycetes</taxon>
        <taxon>Pseudonocardiales</taxon>
        <taxon>Pseudonocardiaceae</taxon>
        <taxon>Actinokineospora</taxon>
    </lineage>
</organism>
<dbReference type="Gene3D" id="3.30.70.270">
    <property type="match status" value="1"/>
</dbReference>
<dbReference type="PANTHER" id="PTHR44757:SF2">
    <property type="entry name" value="BIOFILM ARCHITECTURE MAINTENANCE PROTEIN MBAA"/>
    <property type="match status" value="1"/>
</dbReference>
<evidence type="ECO:0000259" key="1">
    <source>
        <dbReference type="PROSITE" id="PS50112"/>
    </source>
</evidence>
<dbReference type="PANTHER" id="PTHR44757">
    <property type="entry name" value="DIGUANYLATE CYCLASE DGCP"/>
    <property type="match status" value="1"/>
</dbReference>
<dbReference type="Pfam" id="PF00990">
    <property type="entry name" value="GGDEF"/>
    <property type="match status" value="1"/>
</dbReference>
<dbReference type="NCBIfam" id="TIGR00229">
    <property type="entry name" value="sensory_box"/>
    <property type="match status" value="1"/>
</dbReference>
<proteinExistence type="predicted"/>
<dbReference type="NCBIfam" id="TIGR00254">
    <property type="entry name" value="GGDEF"/>
    <property type="match status" value="1"/>
</dbReference>
<dbReference type="InterPro" id="IPR029787">
    <property type="entry name" value="Nucleotide_cyclase"/>
</dbReference>
<dbReference type="InterPro" id="IPR035965">
    <property type="entry name" value="PAS-like_dom_sf"/>
</dbReference>
<dbReference type="InterPro" id="IPR000014">
    <property type="entry name" value="PAS"/>
</dbReference>
<evidence type="ECO:0000259" key="2">
    <source>
        <dbReference type="PROSITE" id="PS50113"/>
    </source>
</evidence>
<dbReference type="InterPro" id="IPR013656">
    <property type="entry name" value="PAS_4"/>
</dbReference>
<dbReference type="PROSITE" id="PS50883">
    <property type="entry name" value="EAL"/>
    <property type="match status" value="1"/>
</dbReference>
<dbReference type="InterPro" id="IPR000700">
    <property type="entry name" value="PAS-assoc_C"/>
</dbReference>
<dbReference type="SUPFAM" id="SSF55073">
    <property type="entry name" value="Nucleotide cyclase"/>
    <property type="match status" value="1"/>
</dbReference>
<dbReference type="InterPro" id="IPR035919">
    <property type="entry name" value="EAL_sf"/>
</dbReference>
<evidence type="ECO:0000313" key="5">
    <source>
        <dbReference type="EMBL" id="GGS26148.1"/>
    </source>
</evidence>
<dbReference type="EMBL" id="BMRB01000001">
    <property type="protein sequence ID" value="GGS26148.1"/>
    <property type="molecule type" value="Genomic_DNA"/>
</dbReference>
<dbReference type="PROSITE" id="PS50113">
    <property type="entry name" value="PAC"/>
    <property type="match status" value="1"/>
</dbReference>
<feature type="domain" description="GGDEF" evidence="4">
    <location>
        <begin position="300"/>
        <end position="434"/>
    </location>
</feature>
<dbReference type="Gene3D" id="3.30.450.20">
    <property type="entry name" value="PAS domain"/>
    <property type="match status" value="1"/>
</dbReference>
<dbReference type="PROSITE" id="PS50887">
    <property type="entry name" value="GGDEF"/>
    <property type="match status" value="1"/>
</dbReference>
<dbReference type="InterPro" id="IPR043128">
    <property type="entry name" value="Rev_trsase/Diguanyl_cyclase"/>
</dbReference>
<accession>A0A918LAR6</accession>
<dbReference type="Pfam" id="PF00563">
    <property type="entry name" value="EAL"/>
    <property type="match status" value="1"/>
</dbReference>
<name>A0A918LAR6_9PSEU</name>
<protein>
    <submittedName>
        <fullName evidence="5">Signal transduction protein</fullName>
    </submittedName>
</protein>
<dbReference type="Proteomes" id="UP000660680">
    <property type="component" value="Unassembled WGS sequence"/>
</dbReference>
<dbReference type="SMART" id="SM00267">
    <property type="entry name" value="GGDEF"/>
    <property type="match status" value="1"/>
</dbReference>
<reference evidence="5" key="2">
    <citation type="submission" date="2020-09" db="EMBL/GenBank/DDBJ databases">
        <authorList>
            <person name="Sun Q."/>
            <person name="Ohkuma M."/>
        </authorList>
    </citation>
    <scope>NUCLEOTIDE SEQUENCE</scope>
    <source>
        <strain evidence="5">JCM 3276</strain>
    </source>
</reference>
<dbReference type="SUPFAM" id="SSF141868">
    <property type="entry name" value="EAL domain-like"/>
    <property type="match status" value="1"/>
</dbReference>
<dbReference type="SMART" id="SM00052">
    <property type="entry name" value="EAL"/>
    <property type="match status" value="1"/>
</dbReference>
<dbReference type="Gene3D" id="3.20.20.450">
    <property type="entry name" value="EAL domain"/>
    <property type="match status" value="1"/>
</dbReference>
<gene>
    <name evidence="5" type="ORF">GCM10010171_19470</name>
</gene>
<dbReference type="CDD" id="cd01949">
    <property type="entry name" value="GGDEF"/>
    <property type="match status" value="1"/>
</dbReference>
<evidence type="ECO:0000259" key="3">
    <source>
        <dbReference type="PROSITE" id="PS50883"/>
    </source>
</evidence>
<dbReference type="SUPFAM" id="SSF55785">
    <property type="entry name" value="PYP-like sensor domain (PAS domain)"/>
    <property type="match status" value="1"/>
</dbReference>
<feature type="domain" description="PAS" evidence="1">
    <location>
        <begin position="150"/>
        <end position="205"/>
    </location>
</feature>
<dbReference type="AlphaFoldDB" id="A0A918LAR6"/>
<dbReference type="PROSITE" id="PS50112">
    <property type="entry name" value="PAS"/>
    <property type="match status" value="1"/>
</dbReference>
<dbReference type="CDD" id="cd00130">
    <property type="entry name" value="PAS"/>
    <property type="match status" value="1"/>
</dbReference>
<dbReference type="SMART" id="SM00091">
    <property type="entry name" value="PAS"/>
    <property type="match status" value="1"/>
</dbReference>
<feature type="domain" description="EAL" evidence="3">
    <location>
        <begin position="443"/>
        <end position="702"/>
    </location>
</feature>
<evidence type="ECO:0000259" key="4">
    <source>
        <dbReference type="PROSITE" id="PS50887"/>
    </source>
</evidence>
<sequence length="702" mass="74432">MPVSAASAEPGTDRARNREQRVRAWLRVIARTVYVPRAAEEISAFLNTQLDVLNAAISAPELDPDVGAAVGAALVDFGLTGEDTLQHSVSLLVEEMLGVGASGDRVARLSAALSCGYSDALRRRTLAQQETMKLALLTAKQRADRDRRASENRFREVFDHAAIGIAITDPDGRVVQANPALAEIMACDAAELTGRALGDFIAAEEADQPPLVGLLDRRPDRRLVERANGETAWVYVATSVVREAGEPIYQVAMVQDLSEQELLQGRLNHQLLHDSLTGLANRVHFLSRLETAHGQCSPADTLTLLCLDLDAFGLLNRTHGHAVGDRMLRVAAERLKRAFADEDAVVARVGGDEFAVLVRDQPETPDLAALAAAVQSELGEPIYHGAAGIAVGATIGVVRAGPGRLSSVELFRAAESALRRARAVGPRQWAEHDDRLDKRDRVVGQAATALPGAWETGELAVAYVPVARLSDQRVIRARALPHAPGVRRMTGMPSVPELAEMTGLSAALGPWLLDDAGSRLPVWWRLFAPVVGADRPVHRVLLTALQSADEDLAARVNATVAASGLPPGLLEIGLDTAAVLGGRGDAQDNLRTLSDIGVATALHGFAGTPREIAAVERFGVRSVLLADPFDGWRPDWLPAGSVPVAAVRDVVARLAGMGVEVGVLGVRDAAEARWWADAGAATGEGPAFGEPAGFDDVVAAAK</sequence>
<keyword evidence="6" id="KW-1185">Reference proteome</keyword>
<dbReference type="InterPro" id="IPR001633">
    <property type="entry name" value="EAL_dom"/>
</dbReference>
<evidence type="ECO:0000313" key="6">
    <source>
        <dbReference type="Proteomes" id="UP000660680"/>
    </source>
</evidence>
<feature type="domain" description="PAC" evidence="2">
    <location>
        <begin position="217"/>
        <end position="269"/>
    </location>
</feature>